<evidence type="ECO:0000256" key="5">
    <source>
        <dbReference type="ARBA" id="ARBA00023273"/>
    </source>
</evidence>
<keyword evidence="9" id="KW-1185">Reference proteome</keyword>
<evidence type="ECO:0000313" key="8">
    <source>
        <dbReference type="EMBL" id="KAL3869816.1"/>
    </source>
</evidence>
<keyword evidence="6" id="KW-0175">Coiled coil</keyword>
<comment type="subcellular location">
    <subcellularLocation>
        <location evidence="1">Cell projection</location>
        <location evidence="1">Cilium</location>
    </subcellularLocation>
</comment>
<evidence type="ECO:0000256" key="1">
    <source>
        <dbReference type="ARBA" id="ARBA00004138"/>
    </source>
</evidence>
<keyword evidence="5" id="KW-0966">Cell projection</keyword>
<keyword evidence="3" id="KW-0677">Repeat</keyword>
<name>A0ABD3W8V4_SINWO</name>
<dbReference type="InterPro" id="IPR032675">
    <property type="entry name" value="LRR_dom_sf"/>
</dbReference>
<dbReference type="AlphaFoldDB" id="A0ABD3W8V4"/>
<dbReference type="PROSITE" id="PS51450">
    <property type="entry name" value="LRR"/>
    <property type="match status" value="4"/>
</dbReference>
<accession>A0ABD3W8V4</accession>
<dbReference type="Proteomes" id="UP001634394">
    <property type="component" value="Unassembled WGS sequence"/>
</dbReference>
<evidence type="ECO:0000313" key="9">
    <source>
        <dbReference type="Proteomes" id="UP001634394"/>
    </source>
</evidence>
<dbReference type="EMBL" id="JBJQND010000008">
    <property type="protein sequence ID" value="KAL3869816.1"/>
    <property type="molecule type" value="Genomic_DNA"/>
</dbReference>
<comment type="caution">
    <text evidence="8">The sequence shown here is derived from an EMBL/GenBank/DDBJ whole genome shotgun (WGS) entry which is preliminary data.</text>
</comment>
<evidence type="ECO:0000256" key="2">
    <source>
        <dbReference type="ARBA" id="ARBA00022614"/>
    </source>
</evidence>
<evidence type="ECO:0000256" key="7">
    <source>
        <dbReference type="SAM" id="MobiDB-lite"/>
    </source>
</evidence>
<dbReference type="InterPro" id="IPR001611">
    <property type="entry name" value="Leu-rich_rpt"/>
</dbReference>
<proteinExistence type="predicted"/>
<evidence type="ECO:0000256" key="4">
    <source>
        <dbReference type="ARBA" id="ARBA00023069"/>
    </source>
</evidence>
<sequence>MSAHLKEDFVERRCHPISSIPQSWQLENRGQYMELDLKMCQLKNIQYAFQWGKESGPLPRLASIIETPSRIVRLDLSLNELTALENENLIPFRNLRDLNASLNRINKFSGIEVLKHLYSLNVSHNFIKKIDNLVPLSSLVELNLSMNELMDISYMPSLINLEILNINNNKIRSLDGVQSLPRLREVHAQRNDLEDVVPLTSCFHLQILNVADNHIATLHNTVDILGQLKRLEVLSLHGNPVERDRQYRTEILQHTNVMTLDNVSIRPLPKKADVDMTYRFNEPSYKHVHNIHTLQDAAKQAFEERMREAKVKMEDQISFMQRRIIELQNEYADYEFKLKTDLESCLRYLDSLSATELNGVSSHTIRDTMGTPGPKPWTHRPKKDDKPDYSNVKQTEQVLKLASLELTRDTQDMY</sequence>
<organism evidence="8 9">
    <name type="scientific">Sinanodonta woodiana</name>
    <name type="common">Chinese pond mussel</name>
    <name type="synonym">Anodonta woodiana</name>
    <dbReference type="NCBI Taxonomy" id="1069815"/>
    <lineage>
        <taxon>Eukaryota</taxon>
        <taxon>Metazoa</taxon>
        <taxon>Spiralia</taxon>
        <taxon>Lophotrochozoa</taxon>
        <taxon>Mollusca</taxon>
        <taxon>Bivalvia</taxon>
        <taxon>Autobranchia</taxon>
        <taxon>Heteroconchia</taxon>
        <taxon>Palaeoheterodonta</taxon>
        <taxon>Unionida</taxon>
        <taxon>Unionoidea</taxon>
        <taxon>Unionidae</taxon>
        <taxon>Unioninae</taxon>
        <taxon>Sinanodonta</taxon>
    </lineage>
</organism>
<dbReference type="PANTHER" id="PTHR45973:SF9">
    <property type="entry name" value="LEUCINE-RICH REPEAT-CONTAINING PROTEIN 46"/>
    <property type="match status" value="1"/>
</dbReference>
<dbReference type="SUPFAM" id="SSF52058">
    <property type="entry name" value="L domain-like"/>
    <property type="match status" value="1"/>
</dbReference>
<dbReference type="Gene3D" id="3.80.10.10">
    <property type="entry name" value="Ribonuclease Inhibitor"/>
    <property type="match status" value="2"/>
</dbReference>
<dbReference type="InterPro" id="IPR050576">
    <property type="entry name" value="Cilia_flagella_integrity"/>
</dbReference>
<evidence type="ECO:0000256" key="6">
    <source>
        <dbReference type="SAM" id="Coils"/>
    </source>
</evidence>
<evidence type="ECO:0000256" key="3">
    <source>
        <dbReference type="ARBA" id="ARBA00022737"/>
    </source>
</evidence>
<keyword evidence="4" id="KW-0969">Cilium</keyword>
<dbReference type="SMART" id="SM00365">
    <property type="entry name" value="LRR_SD22"/>
    <property type="match status" value="4"/>
</dbReference>
<feature type="coiled-coil region" evidence="6">
    <location>
        <begin position="303"/>
        <end position="337"/>
    </location>
</feature>
<reference evidence="8 9" key="1">
    <citation type="submission" date="2024-11" db="EMBL/GenBank/DDBJ databases">
        <title>Chromosome-level genome assembly of the freshwater bivalve Anodonta woodiana.</title>
        <authorList>
            <person name="Chen X."/>
        </authorList>
    </citation>
    <scope>NUCLEOTIDE SEQUENCE [LARGE SCALE GENOMIC DNA]</scope>
    <source>
        <strain evidence="8">MN2024</strain>
        <tissue evidence="8">Gills</tissue>
    </source>
</reference>
<feature type="region of interest" description="Disordered" evidence="7">
    <location>
        <begin position="363"/>
        <end position="394"/>
    </location>
</feature>
<keyword evidence="2" id="KW-0433">Leucine-rich repeat</keyword>
<gene>
    <name evidence="8" type="ORF">ACJMK2_042450</name>
</gene>
<protein>
    <submittedName>
        <fullName evidence="8">Uncharacterized protein</fullName>
    </submittedName>
</protein>
<dbReference type="PANTHER" id="PTHR45973">
    <property type="entry name" value="PROTEIN PHOSPHATASE 1 REGULATORY SUBUNIT SDS22-RELATED"/>
    <property type="match status" value="1"/>
</dbReference>